<evidence type="ECO:0000313" key="3">
    <source>
        <dbReference type="Proteomes" id="UP000095463"/>
    </source>
</evidence>
<keyword evidence="3" id="KW-1185">Reference proteome</keyword>
<dbReference type="SUPFAM" id="SSF51430">
    <property type="entry name" value="NAD(P)-linked oxidoreductase"/>
    <property type="match status" value="1"/>
</dbReference>
<dbReference type="Gene3D" id="3.20.20.100">
    <property type="entry name" value="NADP-dependent oxidoreductase domain"/>
    <property type="match status" value="1"/>
</dbReference>
<dbReference type="OrthoDB" id="8394608at2"/>
<gene>
    <name evidence="2" type="ORF">VW23_013985</name>
</gene>
<name>A0A1E5XTK0_9HYPH</name>
<dbReference type="PANTHER" id="PTHR43364:SF1">
    <property type="entry name" value="OXIDOREDUCTASE YDHF"/>
    <property type="match status" value="1"/>
</dbReference>
<sequence length="309" mass="33913">MKTFTVPHTDVTASSVVLGLMRIAKMSDAEVRALYDAAVEVGVTMMDHADIYGGAPHVCEARFGDALKLPASDRAKIQIQSKVGIRRGYFDFSSEHILQSVDGSLKALRTDYLDVLLLHRPDTLVEPDDVAKAFDTLHASGKVRHFGVSNHTPGQIELLKSAVKQPLLFNQLQLSIAHANLFAQGVAANMGGLEQSVSRDIGLLDYSRLKGMTLQAWSPVQKGFFEGVFIGDRKEYAELNDVMDELAKKYAITPMGIAIAWITRHPANLQVVLGTTKPGRVRESAAGSDITLTREEWYRLFRAAGHTLP</sequence>
<dbReference type="Proteomes" id="UP000095463">
    <property type="component" value="Unassembled WGS sequence"/>
</dbReference>
<evidence type="ECO:0000259" key="1">
    <source>
        <dbReference type="Pfam" id="PF00248"/>
    </source>
</evidence>
<evidence type="ECO:0000313" key="2">
    <source>
        <dbReference type="EMBL" id="OEO31930.1"/>
    </source>
</evidence>
<dbReference type="InterPro" id="IPR036812">
    <property type="entry name" value="NAD(P)_OxRdtase_dom_sf"/>
</dbReference>
<dbReference type="CDD" id="cd19092">
    <property type="entry name" value="AKR_BsYcsN_EcYdhF-like"/>
    <property type="match status" value="1"/>
</dbReference>
<comment type="caution">
    <text evidence="2">The sequence shown here is derived from an EMBL/GenBank/DDBJ whole genome shotgun (WGS) entry which is preliminary data.</text>
</comment>
<feature type="domain" description="NADP-dependent oxidoreductase" evidence="1">
    <location>
        <begin position="16"/>
        <end position="300"/>
    </location>
</feature>
<accession>A0A1E5XTK0</accession>
<dbReference type="InterPro" id="IPR023210">
    <property type="entry name" value="NADP_OxRdtase_dom"/>
</dbReference>
<dbReference type="GO" id="GO:0016491">
    <property type="term" value="F:oxidoreductase activity"/>
    <property type="evidence" value="ECO:0007669"/>
    <property type="project" value="InterPro"/>
</dbReference>
<dbReference type="PANTHER" id="PTHR43364">
    <property type="entry name" value="NADH-SPECIFIC METHYLGLYOXAL REDUCTASE-RELATED"/>
    <property type="match status" value="1"/>
</dbReference>
<organism evidence="2 3">
    <name type="scientific">Devosia insulae DS-56</name>
    <dbReference type="NCBI Taxonomy" id="1116389"/>
    <lineage>
        <taxon>Bacteria</taxon>
        <taxon>Pseudomonadati</taxon>
        <taxon>Pseudomonadota</taxon>
        <taxon>Alphaproteobacteria</taxon>
        <taxon>Hyphomicrobiales</taxon>
        <taxon>Devosiaceae</taxon>
        <taxon>Devosia</taxon>
    </lineage>
</organism>
<protein>
    <submittedName>
        <fullName evidence="2">Aldo/keto reductase</fullName>
    </submittedName>
</protein>
<dbReference type="PRINTS" id="PR00069">
    <property type="entry name" value="ALDKETRDTASE"/>
</dbReference>
<dbReference type="RefSeq" id="WP_069908903.1">
    <property type="nucleotide sequence ID" value="NZ_LAJE02000111.1"/>
</dbReference>
<dbReference type="Pfam" id="PF00248">
    <property type="entry name" value="Aldo_ket_red"/>
    <property type="match status" value="1"/>
</dbReference>
<proteinExistence type="predicted"/>
<reference evidence="2 3" key="1">
    <citation type="journal article" date="2015" name="Genome Announc.">
        <title>Genome Assemblies of Three Soil-Associated Devosia species: D. insulae, D. limi, and D. soli.</title>
        <authorList>
            <person name="Hassan Y.I."/>
            <person name="Lepp D."/>
            <person name="Zhou T."/>
        </authorList>
    </citation>
    <scope>NUCLEOTIDE SEQUENCE [LARGE SCALE GENOMIC DNA]</scope>
    <source>
        <strain evidence="2 3">DS-56</strain>
    </source>
</reference>
<dbReference type="AlphaFoldDB" id="A0A1E5XTK0"/>
<dbReference type="InterPro" id="IPR020471">
    <property type="entry name" value="AKR"/>
</dbReference>
<dbReference type="EMBL" id="LAJE02000111">
    <property type="protein sequence ID" value="OEO31930.1"/>
    <property type="molecule type" value="Genomic_DNA"/>
</dbReference>
<dbReference type="GO" id="GO:0005829">
    <property type="term" value="C:cytosol"/>
    <property type="evidence" value="ECO:0007669"/>
    <property type="project" value="TreeGrafter"/>
</dbReference>
<dbReference type="InterPro" id="IPR050523">
    <property type="entry name" value="AKR_Detox_Biosynth"/>
</dbReference>